<evidence type="ECO:0000256" key="9">
    <source>
        <dbReference type="ARBA" id="ARBA00023136"/>
    </source>
</evidence>
<dbReference type="Pfam" id="PF01203">
    <property type="entry name" value="T2SSN"/>
    <property type="match status" value="1"/>
</dbReference>
<keyword evidence="6" id="KW-0997">Cell inner membrane</keyword>
<evidence type="ECO:0000313" key="13">
    <source>
        <dbReference type="Proteomes" id="UP001597304"/>
    </source>
</evidence>
<keyword evidence="4" id="KW-0813">Transport</keyword>
<keyword evidence="7 11" id="KW-0812">Transmembrane</keyword>
<sequence>MKIWKRGSADPGERGLRAPWAWAVAGALLGLLAVVVVTAPARWLAQGVYSASRGMVQLTEPAGSLWAGSARLVLTGGAGSQDVTALPGRVQWRLRPDWTGVRAAVTADCCTPNTPLDLAVTPLWGGGRVRIADAQSQWPAAVLTGLGTPWNTVQPQGELALSTRGLQVESVSGRLAVAGALDVTLRHLSSRLSTVQPLGSYRVQVQGGDAVSLQLSTLDGALRLSGDGQWVGSRLRFKGEATAAPGLEAQLANLLNILGRRQGERAIISIG</sequence>
<keyword evidence="5" id="KW-1003">Cell membrane</keyword>
<evidence type="ECO:0000256" key="6">
    <source>
        <dbReference type="ARBA" id="ARBA00022519"/>
    </source>
</evidence>
<evidence type="ECO:0000256" key="4">
    <source>
        <dbReference type="ARBA" id="ARBA00022448"/>
    </source>
</evidence>
<protein>
    <recommendedName>
        <fullName evidence="3">Type II secretion system protein N</fullName>
    </recommendedName>
    <alternativeName>
        <fullName evidence="10">General secretion pathway protein N</fullName>
    </alternativeName>
</protein>
<dbReference type="Proteomes" id="UP001597304">
    <property type="component" value="Unassembled WGS sequence"/>
</dbReference>
<accession>A0ABW4KWF9</accession>
<keyword evidence="8" id="KW-0653">Protein transport</keyword>
<comment type="similarity">
    <text evidence="2">Belongs to the GSP N family.</text>
</comment>
<dbReference type="RefSeq" id="WP_147912886.1">
    <property type="nucleotide sequence ID" value="NZ_JBHUEJ010000031.1"/>
</dbReference>
<organism evidence="12 13">
    <name type="scientific">Ottowia flava</name>
    <dbReference type="NCBI Taxonomy" id="2675430"/>
    <lineage>
        <taxon>Bacteria</taxon>
        <taxon>Pseudomonadati</taxon>
        <taxon>Pseudomonadota</taxon>
        <taxon>Betaproteobacteria</taxon>
        <taxon>Burkholderiales</taxon>
        <taxon>Comamonadaceae</taxon>
        <taxon>Ottowia</taxon>
    </lineage>
</organism>
<keyword evidence="9 11" id="KW-0472">Membrane</keyword>
<keyword evidence="11" id="KW-1133">Transmembrane helix</keyword>
<evidence type="ECO:0000256" key="5">
    <source>
        <dbReference type="ARBA" id="ARBA00022475"/>
    </source>
</evidence>
<comment type="caution">
    <text evidence="12">The sequence shown here is derived from an EMBL/GenBank/DDBJ whole genome shotgun (WGS) entry which is preliminary data.</text>
</comment>
<evidence type="ECO:0000313" key="12">
    <source>
        <dbReference type="EMBL" id="MFD1711638.1"/>
    </source>
</evidence>
<gene>
    <name evidence="12" type="primary">gspN</name>
    <name evidence="12" type="ORF">ACFSF0_13550</name>
</gene>
<evidence type="ECO:0000256" key="11">
    <source>
        <dbReference type="SAM" id="Phobius"/>
    </source>
</evidence>
<name>A0ABW4KWF9_9BURK</name>
<evidence type="ECO:0000256" key="2">
    <source>
        <dbReference type="ARBA" id="ARBA00007208"/>
    </source>
</evidence>
<feature type="transmembrane region" description="Helical" evidence="11">
    <location>
        <begin position="20"/>
        <end position="45"/>
    </location>
</feature>
<evidence type="ECO:0000256" key="3">
    <source>
        <dbReference type="ARBA" id="ARBA00021563"/>
    </source>
</evidence>
<keyword evidence="13" id="KW-1185">Reference proteome</keyword>
<evidence type="ECO:0000256" key="7">
    <source>
        <dbReference type="ARBA" id="ARBA00022692"/>
    </source>
</evidence>
<evidence type="ECO:0000256" key="10">
    <source>
        <dbReference type="ARBA" id="ARBA00030772"/>
    </source>
</evidence>
<proteinExistence type="inferred from homology"/>
<dbReference type="EMBL" id="JBHUEJ010000031">
    <property type="protein sequence ID" value="MFD1711638.1"/>
    <property type="molecule type" value="Genomic_DNA"/>
</dbReference>
<evidence type="ECO:0000256" key="8">
    <source>
        <dbReference type="ARBA" id="ARBA00022927"/>
    </source>
</evidence>
<comment type="subcellular location">
    <subcellularLocation>
        <location evidence="1">Cell inner membrane</location>
    </subcellularLocation>
</comment>
<reference evidence="13" key="1">
    <citation type="journal article" date="2019" name="Int. J. Syst. Evol. Microbiol.">
        <title>The Global Catalogue of Microorganisms (GCM) 10K type strain sequencing project: providing services to taxonomists for standard genome sequencing and annotation.</title>
        <authorList>
            <consortium name="The Broad Institute Genomics Platform"/>
            <consortium name="The Broad Institute Genome Sequencing Center for Infectious Disease"/>
            <person name="Wu L."/>
            <person name="Ma J."/>
        </authorList>
    </citation>
    <scope>NUCLEOTIDE SEQUENCE [LARGE SCALE GENOMIC DNA]</scope>
    <source>
        <strain evidence="13">LMG 29247</strain>
    </source>
</reference>
<dbReference type="InterPro" id="IPR022792">
    <property type="entry name" value="T2SS_protein-GspN"/>
</dbReference>
<evidence type="ECO:0000256" key="1">
    <source>
        <dbReference type="ARBA" id="ARBA00004533"/>
    </source>
</evidence>